<keyword evidence="6" id="KW-0813">Transport</keyword>
<feature type="transmembrane region" description="Helical" evidence="6">
    <location>
        <begin position="254"/>
        <end position="277"/>
    </location>
</feature>
<dbReference type="Proteomes" id="UP001596956">
    <property type="component" value="Unassembled WGS sequence"/>
</dbReference>
<evidence type="ECO:0000313" key="8">
    <source>
        <dbReference type="EMBL" id="MFD0799985.1"/>
    </source>
</evidence>
<feature type="transmembrane region" description="Helical" evidence="6">
    <location>
        <begin position="49"/>
        <end position="68"/>
    </location>
</feature>
<comment type="similarity">
    <text evidence="6">Belongs to the ABC-2 integral membrane protein family.</text>
</comment>
<evidence type="ECO:0000256" key="1">
    <source>
        <dbReference type="ARBA" id="ARBA00004141"/>
    </source>
</evidence>
<dbReference type="InterPro" id="IPR047817">
    <property type="entry name" value="ABC2_TM_bact-type"/>
</dbReference>
<dbReference type="InterPro" id="IPR052902">
    <property type="entry name" value="ABC-2_transporter"/>
</dbReference>
<dbReference type="PANTHER" id="PTHR43027">
    <property type="entry name" value="DOXORUBICIN RESISTANCE ABC TRANSPORTER PERMEASE PROTEIN DRRC-RELATED"/>
    <property type="match status" value="1"/>
</dbReference>
<dbReference type="EMBL" id="JBHTHR010000014">
    <property type="protein sequence ID" value="MFD0799985.1"/>
    <property type="molecule type" value="Genomic_DNA"/>
</dbReference>
<evidence type="ECO:0000256" key="6">
    <source>
        <dbReference type="RuleBase" id="RU361157"/>
    </source>
</evidence>
<feature type="transmembrane region" description="Helical" evidence="6">
    <location>
        <begin position="200"/>
        <end position="219"/>
    </location>
</feature>
<keyword evidence="9" id="KW-1185">Reference proteome</keyword>
<keyword evidence="3 6" id="KW-1133">Transmembrane helix</keyword>
<organism evidence="8 9">
    <name type="scientific">Streptomonospora algeriensis</name>
    <dbReference type="NCBI Taxonomy" id="995084"/>
    <lineage>
        <taxon>Bacteria</taxon>
        <taxon>Bacillati</taxon>
        <taxon>Actinomycetota</taxon>
        <taxon>Actinomycetes</taxon>
        <taxon>Streptosporangiales</taxon>
        <taxon>Nocardiopsidaceae</taxon>
        <taxon>Streptomonospora</taxon>
    </lineage>
</organism>
<feature type="domain" description="ABC transmembrane type-2" evidence="7">
    <location>
        <begin position="48"/>
        <end position="280"/>
    </location>
</feature>
<keyword evidence="6" id="KW-1003">Cell membrane</keyword>
<sequence length="280" mass="29136">MGAQLNFRSGPQAGASDAADLKRWGGTGLARQSAVMAARSLRRLLSPRMLLISLVQPLLLLTLFSQMFRGIAEVAGFAPGISYVDYLVPAILVTTAAQTAMWTGTGIADEMRSGILPRLRRLPVNMAAVVIGRNVHDMVRIALQLAAVTAVAAGALGYDPPGGVAGTLAAAATAVLFGGGLSAVFIALGTWLRNPELLQMVGVALIFPLMFVSTAFVPLHQQPPWLAALAAANPITYAIESSRGLALADGRGEYLLALLVVCVALGGLGCWSGAVLIRRP</sequence>
<dbReference type="PROSITE" id="PS51012">
    <property type="entry name" value="ABC_TM2"/>
    <property type="match status" value="1"/>
</dbReference>
<evidence type="ECO:0000256" key="4">
    <source>
        <dbReference type="ARBA" id="ARBA00023136"/>
    </source>
</evidence>
<keyword evidence="5" id="KW-0046">Antibiotic resistance</keyword>
<feature type="transmembrane region" description="Helical" evidence="6">
    <location>
        <begin position="141"/>
        <end position="158"/>
    </location>
</feature>
<evidence type="ECO:0000256" key="3">
    <source>
        <dbReference type="ARBA" id="ARBA00022989"/>
    </source>
</evidence>
<evidence type="ECO:0000313" key="9">
    <source>
        <dbReference type="Proteomes" id="UP001596956"/>
    </source>
</evidence>
<reference evidence="9" key="1">
    <citation type="journal article" date="2019" name="Int. J. Syst. Evol. Microbiol.">
        <title>The Global Catalogue of Microorganisms (GCM) 10K type strain sequencing project: providing services to taxonomists for standard genome sequencing and annotation.</title>
        <authorList>
            <consortium name="The Broad Institute Genomics Platform"/>
            <consortium name="The Broad Institute Genome Sequencing Center for Infectious Disease"/>
            <person name="Wu L."/>
            <person name="Ma J."/>
        </authorList>
    </citation>
    <scope>NUCLEOTIDE SEQUENCE [LARGE SCALE GENOMIC DNA]</scope>
    <source>
        <strain evidence="9">CCUG 63369</strain>
    </source>
</reference>
<keyword evidence="2 6" id="KW-0812">Transmembrane</keyword>
<keyword evidence="4 6" id="KW-0472">Membrane</keyword>
<dbReference type="Pfam" id="PF01061">
    <property type="entry name" value="ABC2_membrane"/>
    <property type="match status" value="1"/>
</dbReference>
<gene>
    <name evidence="8" type="ORF">ACFQZU_01455</name>
</gene>
<comment type="subcellular location">
    <subcellularLocation>
        <location evidence="6">Cell membrane</location>
        <topology evidence="6">Multi-pass membrane protein</topology>
    </subcellularLocation>
    <subcellularLocation>
        <location evidence="1">Membrane</location>
        <topology evidence="1">Multi-pass membrane protein</topology>
    </subcellularLocation>
</comment>
<dbReference type="InterPro" id="IPR013525">
    <property type="entry name" value="ABC2_TM"/>
</dbReference>
<protein>
    <recommendedName>
        <fullName evidence="6">Transport permease protein</fullName>
    </recommendedName>
</protein>
<name>A0ABW3BA61_9ACTN</name>
<feature type="transmembrane region" description="Helical" evidence="6">
    <location>
        <begin position="88"/>
        <end position="108"/>
    </location>
</feature>
<dbReference type="PRINTS" id="PR00164">
    <property type="entry name" value="ABC2TRNSPORT"/>
</dbReference>
<dbReference type="InterPro" id="IPR000412">
    <property type="entry name" value="ABC_2_transport"/>
</dbReference>
<evidence type="ECO:0000259" key="7">
    <source>
        <dbReference type="PROSITE" id="PS51012"/>
    </source>
</evidence>
<feature type="transmembrane region" description="Helical" evidence="6">
    <location>
        <begin position="164"/>
        <end position="188"/>
    </location>
</feature>
<comment type="caution">
    <text evidence="8">The sequence shown here is derived from an EMBL/GenBank/DDBJ whole genome shotgun (WGS) entry which is preliminary data.</text>
</comment>
<dbReference type="PANTHER" id="PTHR43027:SF1">
    <property type="entry name" value="DOXORUBICIN RESISTANCE ABC TRANSPORTER PERMEASE PROTEIN DRRC-RELATED"/>
    <property type="match status" value="1"/>
</dbReference>
<dbReference type="PIRSF" id="PIRSF006648">
    <property type="entry name" value="DrrB"/>
    <property type="match status" value="1"/>
</dbReference>
<evidence type="ECO:0000256" key="2">
    <source>
        <dbReference type="ARBA" id="ARBA00022692"/>
    </source>
</evidence>
<proteinExistence type="inferred from homology"/>
<accession>A0ABW3BA61</accession>
<evidence type="ECO:0000256" key="5">
    <source>
        <dbReference type="ARBA" id="ARBA00023251"/>
    </source>
</evidence>